<gene>
    <name evidence="2" type="ORF">OLEA9_A067830</name>
</gene>
<organism evidence="2 3">
    <name type="scientific">Olea europaea subsp. europaea</name>
    <dbReference type="NCBI Taxonomy" id="158383"/>
    <lineage>
        <taxon>Eukaryota</taxon>
        <taxon>Viridiplantae</taxon>
        <taxon>Streptophyta</taxon>
        <taxon>Embryophyta</taxon>
        <taxon>Tracheophyta</taxon>
        <taxon>Spermatophyta</taxon>
        <taxon>Magnoliopsida</taxon>
        <taxon>eudicotyledons</taxon>
        <taxon>Gunneridae</taxon>
        <taxon>Pentapetalae</taxon>
        <taxon>asterids</taxon>
        <taxon>lamiids</taxon>
        <taxon>Lamiales</taxon>
        <taxon>Oleaceae</taxon>
        <taxon>Oleeae</taxon>
        <taxon>Olea</taxon>
    </lineage>
</organism>
<feature type="region of interest" description="Disordered" evidence="1">
    <location>
        <begin position="154"/>
        <end position="176"/>
    </location>
</feature>
<dbReference type="AlphaFoldDB" id="A0A8S0SCP2"/>
<feature type="compositionally biased region" description="Polar residues" evidence="1">
    <location>
        <begin position="164"/>
        <end position="176"/>
    </location>
</feature>
<sequence>PRCSAADGSSCTCSEDETCISRPLRTNVQHLQASSALVTKTSLEVDSRISTDAGKVANSMMGSSPPQVVRVSHLLDRGNCFNYADGVDAKEMMHLSPPITDQIVKAGFVAVGVLSDLVNNKIPVLDGMLNTPPNSLVERSKPISNIRSVNVKTSRKDRIHGKSSAESSESKFNNVSYGTKGRADKLDTDKAVKNVPSNGSGNFVDSHGISLEAREGNRSIPQRSRVYPNCFVADIQHLERKCNSSMIEGFARPIRET</sequence>
<proteinExistence type="predicted"/>
<evidence type="ECO:0000313" key="3">
    <source>
        <dbReference type="Proteomes" id="UP000594638"/>
    </source>
</evidence>
<dbReference type="Proteomes" id="UP000594638">
    <property type="component" value="Unassembled WGS sequence"/>
</dbReference>
<reference evidence="2 3" key="1">
    <citation type="submission" date="2019-12" db="EMBL/GenBank/DDBJ databases">
        <authorList>
            <person name="Alioto T."/>
            <person name="Alioto T."/>
            <person name="Gomez Garrido J."/>
        </authorList>
    </citation>
    <scope>NUCLEOTIDE SEQUENCE [LARGE SCALE GENOMIC DNA]</scope>
</reference>
<dbReference type="EMBL" id="CACTIH010004047">
    <property type="protein sequence ID" value="CAA2989028.1"/>
    <property type="molecule type" value="Genomic_DNA"/>
</dbReference>
<protein>
    <submittedName>
        <fullName evidence="2">Uncharacterized protein</fullName>
    </submittedName>
</protein>
<name>A0A8S0SCP2_OLEEU</name>
<comment type="caution">
    <text evidence="2">The sequence shown here is derived from an EMBL/GenBank/DDBJ whole genome shotgun (WGS) entry which is preliminary data.</text>
</comment>
<feature type="non-terminal residue" evidence="2">
    <location>
        <position position="257"/>
    </location>
</feature>
<evidence type="ECO:0000256" key="1">
    <source>
        <dbReference type="SAM" id="MobiDB-lite"/>
    </source>
</evidence>
<accession>A0A8S0SCP2</accession>
<dbReference type="OrthoDB" id="10551086at2759"/>
<feature type="non-terminal residue" evidence="2">
    <location>
        <position position="1"/>
    </location>
</feature>
<evidence type="ECO:0000313" key="2">
    <source>
        <dbReference type="EMBL" id="CAA2989028.1"/>
    </source>
</evidence>
<dbReference type="Gramene" id="OE9A067830T1">
    <property type="protein sequence ID" value="OE9A067830C1"/>
    <property type="gene ID" value="OE9A067830"/>
</dbReference>
<keyword evidence="3" id="KW-1185">Reference proteome</keyword>